<gene>
    <name evidence="6" type="ORF">TBK1r_77810</name>
</gene>
<evidence type="ECO:0000256" key="3">
    <source>
        <dbReference type="PROSITE-ProRule" id="PRU00339"/>
    </source>
</evidence>
<evidence type="ECO:0000256" key="2">
    <source>
        <dbReference type="ARBA" id="ARBA00022803"/>
    </source>
</evidence>
<dbReference type="SMART" id="SM00028">
    <property type="entry name" value="TPR"/>
    <property type="match status" value="12"/>
</dbReference>
<dbReference type="PANTHER" id="PTHR44943:SF8">
    <property type="entry name" value="TPR REPEAT-CONTAINING PROTEIN MJ0263"/>
    <property type="match status" value="1"/>
</dbReference>
<evidence type="ECO:0000313" key="7">
    <source>
        <dbReference type="Proteomes" id="UP000318081"/>
    </source>
</evidence>
<feature type="domain" description="DUF1581" evidence="4">
    <location>
        <begin position="2977"/>
        <end position="3042"/>
    </location>
</feature>
<dbReference type="InterPro" id="IPR051685">
    <property type="entry name" value="Ycf3/AcsC/BcsC/TPR_MFPF"/>
</dbReference>
<evidence type="ECO:0000256" key="1">
    <source>
        <dbReference type="ARBA" id="ARBA00022737"/>
    </source>
</evidence>
<dbReference type="InterPro" id="IPR011990">
    <property type="entry name" value="TPR-like_helical_dom_sf"/>
</dbReference>
<dbReference type="PANTHER" id="PTHR44943">
    <property type="entry name" value="CELLULOSE SYNTHASE OPERON PROTEIN C"/>
    <property type="match status" value="1"/>
</dbReference>
<dbReference type="Proteomes" id="UP000318081">
    <property type="component" value="Chromosome"/>
</dbReference>
<proteinExistence type="predicted"/>
<dbReference type="Pfam" id="PF20407">
    <property type="entry name" value="DUF1583_N"/>
    <property type="match status" value="1"/>
</dbReference>
<feature type="repeat" description="TPR" evidence="3">
    <location>
        <begin position="128"/>
        <end position="161"/>
    </location>
</feature>
<feature type="repeat" description="TPR" evidence="3">
    <location>
        <begin position="584"/>
        <end position="617"/>
    </location>
</feature>
<dbReference type="Gene3D" id="1.25.40.10">
    <property type="entry name" value="Tetratricopeptide repeat domain"/>
    <property type="match status" value="5"/>
</dbReference>
<keyword evidence="1" id="KW-0677">Repeat</keyword>
<feature type="domain" description="DUF1583" evidence="5">
    <location>
        <begin position="3108"/>
        <end position="3251"/>
    </location>
</feature>
<keyword evidence="2 3" id="KW-0802">TPR repeat</keyword>
<dbReference type="RefSeq" id="WP_145221386.1">
    <property type="nucleotide sequence ID" value="NZ_CP036432.1"/>
</dbReference>
<protein>
    <submittedName>
        <fullName evidence="6">Tetratricopeptide repeat protein</fullName>
    </submittedName>
</protein>
<evidence type="ECO:0000259" key="5">
    <source>
        <dbReference type="Pfam" id="PF20407"/>
    </source>
</evidence>
<dbReference type="EMBL" id="CP036432">
    <property type="protein sequence ID" value="QDV88746.1"/>
    <property type="molecule type" value="Genomic_DNA"/>
</dbReference>
<dbReference type="InterPro" id="IPR019734">
    <property type="entry name" value="TPR_rpt"/>
</dbReference>
<sequence>MTRPLTHCAPTLSFVRTIGLLSLLLMLIPLSLGAQDSDELSDRERVAAERYLQVLLRRPRPGVALDRVYGYHVQNDSLGELEKQLSDPQADDAGERQMVWGLVQLQRGRAADAAQILTAAESKLPDDAACSFYLGRAYLAVGQTEQAAAAMERALDRGPLRAEALPMFTQLGRIYSRAGQREKSLAVWTRLEQLFPGDTRVGGQIARTLAEEGNDDEALRRYEQLAKSSKQPDEKIAMAVQAAEMRRRMGNADEATELLEKILARLNPGSWLHTDVRNRIEAGFLKSGDYDALADYYKQQLADRPDDLSLQTRLARILITAGRLSEAKTLLDAVVARAPDDTEARSTLIDVLINQNNVAEAANQFSELAKRDADNPDHLVRWGQVLLEDTETPLEQRRDAAADVWSRLAGTRSDDAVTLSQVADLMRGIDRSEDAIELYRKSIELDPGSPQYREYLGEYLHSLDRKDDAVEVWKSIAEGDRRGRESLVRLAEVFGAFKLPGLALDTWGEAAEYDLTFAQELRYASKLTEAKQYENALQRLDAAAEIAETPDEQEQLLKDRIAVYQASGTLEQQIRQVEAGPESADSLRTLALMHSAAGDLVNAERSIQQALKMEPDNTDVLLVAADLAERQNRLSDAAELFEQLATADNRFRTNYLQRVAGLQVRLGQTDQAIETCEAVIDANPASPESYQFYARTAFGVNRDEEAIAALRRAMTVAPRDNSPRRMLASHFADQYRTDEAIELYWQALNYEVKLDDKINVIRALAPLYDRKTDLQTLLGRIEEINRKDGNARTTSLMIAAAHESVQDFGAAISAVDQLLAVQPRDVALLETMVRLADAANEVEQAAEYQKRITELANTPENRFKLVEYQLEAGTIDVAQALSQRLSFLSDPSRLGGMVRSAARRGDLKTARAICEEALRADDSLWDIKLSLAQLLLMDRSEADAESNRERAMQLVQQIRAADVPMDAPAPTRRKQTNTTVSSNGLPAGYQSNPMYWSQSSYQLAQMLRVGRYANASYSYSTPSATIEATSFGHARVIAASLILMNEVIGMPDDQASEAVQAKLDSEFSVEDWNTVTDAMEIWEHFALMNVMSLVSNQPVASPFGPTPPNLSAAAKAKADALRQNQMKMMWRLAELDPNYGMTPLLQFLSQRMMSDSMPAERKPDMTPLTEKELEILASINERVQASGMSTGALMGAPPGAAEMMFQAILGHEFNLAGQEEKAAQFAPETPGADASYDEIVGAIQFYLRLGKPEQADGLVKQLLPAARREKTKAPVQGFSPITQIMMGGGEAAKAFSERHERSMVDAVIAGWSKSTLNAASRSTALGDGYVNTYAQTGSGGFRSVRIRGPLSPRLLDSILAQQVLAFSADNSDGATSQAQTLSGQPQTPTLSANLIEHLQTPLSDAPLEERKTRRVVAAYAHWWAGRPEKCYEQLVDLCTEFPADVDLQIERARLASELKQPRLALETLDSFSPLDSRMLVRKEMAAMNLAAEIGDTERAKVAAERLFGMRLDVQMQLALADQLKRLGLNDQANAMLARTRSGRVRDENTELQIARAFLSAGDKEAAAEVAYSLMRRLSAGRSQSSNQSYYQQQVVSILQSAGRLEPLIERAKRRVESSPKAIRPKQELAELYVAAGRGDEANQVWENLSDDVPVNAAQMIARADAMVKAKRNADAVKLYLDAFEKDPSRFNNDYYKMSNAARSAGEETIDEMYRRLIKIPVESIPTYRMDELARLGSRSTLSDAQREFIAHLLKSPAAQAQVYNIVRNLPDEQRKQIPEYREAILNAVCSNDSFSAESQLWNVNSRSSGGFAIGPLADALVMIQTDTDANQRFRQAAENASENESLKVGATFLLALIDTDKAEKVPDSLASMRACIKREPDDTSTTPTVCSGLLWQAGQVLEKVEGVSADFLIDLYQEAKRSGRMSGSSPQYTLDHRLIDTYKKAERFDEARALLLELYRVTDFSSQNQYNPGYGDYQQLQLNQWVAEQLLACHSPIDALIVYQAGLSKPESFERAARWGGSRTSKQAFENGAEAAAEKITPDVAANHLVRQVEAWEKDFESSPVELMEASAETIMASDLPSSLGLAIRVAVADEEARGTVAAFAEKVGKLSEVHSESWHLAALQLMTACYLGDDSTTSLADTLFERLPAESELTDENNQTIDRVKATALFDLYPVARAASRSENKADHEIGARLVGYLSRVAESANDSSIALALAEISGDASQSISRILDLITAQSQPNAPLSQASVDRCLQVAKDAAKAGEIDTSMRALQLALQNGPPLRKLSTGGDAFAITSSRNQPVFSSREQQTEMDLLADKVDAVTDALSQAMGVPFEFKLSSYQSDRERQVDRQAMSRVTDAYLEIFAPANRPGTVFDYSQKIATSSYDRIRSDDDIVVSSASMVLATAAAASGRADEVAVTLQKRLASADQNVELSIALVQLSFAAGQMERLATSLERMIESIGKELPPLGQRPAGSGPVTTITSQMASESQKKSEVVDRVMHAVWPIVASDLISDAKNKGDASLAAVTKHVAELLRRTESLIGSDSYTANRHREIRRRLALRYVAIAKASGDIQVIDDYIQSELDTIETQPYPSGVDLQDYKRRALERLTVSMIDDSLTDQMDPVFRQAITKHLNTQRNYSNRFESHVCLAISQLAADKQIELLQKLTFGRDGDHPIAYFDALVSYEIPPPLVRRQHPKLDAVINLPTSTEDYPVVNSLVMLIDAAVTAGQAESVMEHLQRNRQAVGDEADMAAALLRLAAAKSNDDETAAVLNEIAPMLRAVGDRMAQNLPKQNDKSLRFPALETHLIVRAVEAGLPVAIAEPMIRNVKTYAIRGQRNFMVSAVARATAKMGVGRAAGATTDSPLEHFDVVPISARYRGDNVRLPPLYAVSPEGWISGTSGYEQSHLMFKYPLSGSFTFSAEIEDGGWGEADVAYGGVIYQGNGWQQTAKILGMGNRGQVEFKVGAIRQGKPNVEAVSVSADRVEALCNGEPYVTDTVTGSYPFVSVHHHKYRTTKFRDVRFSGSPTIPDEVNLIDPTMRGWGVLTRGKSIPKMLLPIGPKQNEQSILKFREKMEADLAKGPLADGWSVREGQLHYNGKRASSGGRASESASHIEYLRPIQNGESIEIEFYWKTGETEFSPTIGRTVMRLGPEGTTPDWIIANGDLASVGFINVANVDPPYSAIAADNVPKDDAWNTLVMSRDGDQLSLTLNDQPLTAIPVRGHERPGIYRHEKCDVTVRKIRLTGDWPDEVPAELIMSFARRSGRPTPAR</sequence>
<evidence type="ECO:0000259" key="4">
    <source>
        <dbReference type="Pfam" id="PF07619"/>
    </source>
</evidence>
<accession>A0ABX5Y5F1</accession>
<dbReference type="PROSITE" id="PS50005">
    <property type="entry name" value="TPR"/>
    <property type="match status" value="3"/>
</dbReference>
<name>A0ABX5Y5F1_9BACT</name>
<evidence type="ECO:0000313" key="6">
    <source>
        <dbReference type="EMBL" id="QDV88746.1"/>
    </source>
</evidence>
<organism evidence="6 7">
    <name type="scientific">Stieleria magnilauensis</name>
    <dbReference type="NCBI Taxonomy" id="2527963"/>
    <lineage>
        <taxon>Bacteria</taxon>
        <taxon>Pseudomonadati</taxon>
        <taxon>Planctomycetota</taxon>
        <taxon>Planctomycetia</taxon>
        <taxon>Pirellulales</taxon>
        <taxon>Pirellulaceae</taxon>
        <taxon>Stieleria</taxon>
    </lineage>
</organism>
<reference evidence="6 7" key="1">
    <citation type="submission" date="2019-02" db="EMBL/GenBank/DDBJ databases">
        <title>Deep-cultivation of Planctomycetes and their phenomic and genomic characterization uncovers novel biology.</title>
        <authorList>
            <person name="Wiegand S."/>
            <person name="Jogler M."/>
            <person name="Boedeker C."/>
            <person name="Pinto D."/>
            <person name="Vollmers J."/>
            <person name="Rivas-Marin E."/>
            <person name="Kohn T."/>
            <person name="Peeters S.H."/>
            <person name="Heuer A."/>
            <person name="Rast P."/>
            <person name="Oberbeckmann S."/>
            <person name="Bunk B."/>
            <person name="Jeske O."/>
            <person name="Meyerdierks A."/>
            <person name="Storesund J.E."/>
            <person name="Kallscheuer N."/>
            <person name="Luecker S."/>
            <person name="Lage O.M."/>
            <person name="Pohl T."/>
            <person name="Merkel B.J."/>
            <person name="Hornburger P."/>
            <person name="Mueller R.-W."/>
            <person name="Bruemmer F."/>
            <person name="Labrenz M."/>
            <person name="Spormann A.M."/>
            <person name="Op den Camp H."/>
            <person name="Overmann J."/>
            <person name="Amann R."/>
            <person name="Jetten M.S.M."/>
            <person name="Mascher T."/>
            <person name="Medema M.H."/>
            <person name="Devos D.P."/>
            <person name="Kaster A.-K."/>
            <person name="Ovreas L."/>
            <person name="Rohde M."/>
            <person name="Galperin M.Y."/>
            <person name="Jogler C."/>
        </authorList>
    </citation>
    <scope>NUCLEOTIDE SEQUENCE [LARGE SCALE GENOMIC DNA]</scope>
    <source>
        <strain evidence="6 7">TBK1r</strain>
    </source>
</reference>
<dbReference type="SUPFAM" id="SSF48452">
    <property type="entry name" value="TPR-like"/>
    <property type="match status" value="4"/>
</dbReference>
<dbReference type="InterPro" id="IPR022660">
    <property type="entry name" value="DUF1581"/>
</dbReference>
<dbReference type="InterPro" id="IPR046518">
    <property type="entry name" value="DUF1583_N"/>
</dbReference>
<dbReference type="Pfam" id="PF07619">
    <property type="entry name" value="DUF1581"/>
    <property type="match status" value="1"/>
</dbReference>
<keyword evidence="7" id="KW-1185">Reference proteome</keyword>
<feature type="repeat" description="TPR" evidence="3">
    <location>
        <begin position="416"/>
        <end position="449"/>
    </location>
</feature>
<dbReference type="Pfam" id="PF14559">
    <property type="entry name" value="TPR_19"/>
    <property type="match status" value="3"/>
</dbReference>